<dbReference type="SUPFAM" id="SSF53474">
    <property type="entry name" value="alpha/beta-Hydrolases"/>
    <property type="match status" value="1"/>
</dbReference>
<dbReference type="Pfam" id="PF12697">
    <property type="entry name" value="Abhydrolase_6"/>
    <property type="match status" value="1"/>
</dbReference>
<proteinExistence type="predicted"/>
<dbReference type="Proteomes" id="UP000217005">
    <property type="component" value="Unassembled WGS sequence"/>
</dbReference>
<reference evidence="2 3" key="1">
    <citation type="submission" date="2017-05" db="EMBL/GenBank/DDBJ databases">
        <title>Complete and WGS of Bordetella genogroups.</title>
        <authorList>
            <person name="Spilker T."/>
            <person name="LiPuma J."/>
        </authorList>
    </citation>
    <scope>NUCLEOTIDE SEQUENCE [LARGE SCALE GENOMIC DNA]</scope>
    <source>
        <strain evidence="2 3">AU17610</strain>
    </source>
</reference>
<accession>A0A261SUU7</accession>
<evidence type="ECO:0000313" key="3">
    <source>
        <dbReference type="Proteomes" id="UP000217005"/>
    </source>
</evidence>
<dbReference type="Gene3D" id="3.40.50.1820">
    <property type="entry name" value="alpha/beta hydrolase"/>
    <property type="match status" value="1"/>
</dbReference>
<dbReference type="OrthoDB" id="9112061at2"/>
<sequence>MRGMDRPLFDFSFFDRLPARPLGEARLIEGRAAAPGRPALLMLPGAYHGGWCYAHYLAHFARADWGCYALDYPAPSPTQTIAELGACARAAVARIGAPVIVVGHSMGALPALLCAAQAPVAGVVLLAPSPPANVPQAAPLPPVPAGVLRAPPGETEVRERFLALPPGADVRPVLARLIPAAPEVLNDRYLLRVAVDPAAIRVPGLCLAAGRDTHDRHPPGQDAAVARHYGFAHRVLAEQPHCMMYGPAWRASADAILQWCNHAFPVARHAPA</sequence>
<dbReference type="AlphaFoldDB" id="A0A261SUU7"/>
<dbReference type="GO" id="GO:0016787">
    <property type="term" value="F:hydrolase activity"/>
    <property type="evidence" value="ECO:0007669"/>
    <property type="project" value="UniProtKB-KW"/>
</dbReference>
<protein>
    <submittedName>
        <fullName evidence="2">Alpha/beta hydrolase</fullName>
    </submittedName>
</protein>
<feature type="domain" description="AB hydrolase-1" evidence="1">
    <location>
        <begin position="40"/>
        <end position="248"/>
    </location>
</feature>
<dbReference type="InterPro" id="IPR029058">
    <property type="entry name" value="AB_hydrolase_fold"/>
</dbReference>
<organism evidence="2 3">
    <name type="scientific">Bordetella genomosp. 1</name>
    <dbReference type="NCBI Taxonomy" id="1395607"/>
    <lineage>
        <taxon>Bacteria</taxon>
        <taxon>Pseudomonadati</taxon>
        <taxon>Pseudomonadota</taxon>
        <taxon>Betaproteobacteria</taxon>
        <taxon>Burkholderiales</taxon>
        <taxon>Alcaligenaceae</taxon>
        <taxon>Bordetella</taxon>
    </lineage>
</organism>
<keyword evidence="2" id="KW-0378">Hydrolase</keyword>
<comment type="caution">
    <text evidence="2">The sequence shown here is derived from an EMBL/GenBank/DDBJ whole genome shotgun (WGS) entry which is preliminary data.</text>
</comment>
<name>A0A261SUU7_9BORD</name>
<dbReference type="InterPro" id="IPR000073">
    <property type="entry name" value="AB_hydrolase_1"/>
</dbReference>
<evidence type="ECO:0000259" key="1">
    <source>
        <dbReference type="Pfam" id="PF12697"/>
    </source>
</evidence>
<gene>
    <name evidence="2" type="ORF">CEG14_03155</name>
</gene>
<dbReference type="EMBL" id="NEVL01000001">
    <property type="protein sequence ID" value="OZI40772.1"/>
    <property type="molecule type" value="Genomic_DNA"/>
</dbReference>
<evidence type="ECO:0000313" key="2">
    <source>
        <dbReference type="EMBL" id="OZI40772.1"/>
    </source>
</evidence>